<dbReference type="AlphaFoldDB" id="A0AAN7H1J3"/>
<sequence length="1261" mass="142240">MEFFRWQREAWHKQLIASGARFYLGNHQPSKQLDISILRQATDTYIRKRGLAPGSAECDQRLLELVSEHSRREQDGSRRVGFLACIHALSRQAALKLLVSMREESTKLSSHVRFLNSLVVSHLANPVYVPEREYRVAQALMQLLTTPNFLPVIMLLFENLDQDPDRYLLPPRYIKLILNTKKLCATLQGHMSQMYQDRKLMSLHNSLSWLRPLTGLQQDSTAIQVVSELLPDWRTWTTWKPNHRRLRRWEEGVFTELQRTKLRPIFDLEGPDTTGAGHGSLKESVPGCFKDIKVANDDPSVLSRVLHVLDSAQQVTGVSSVDLVIFLCIDNPSPLDPELLSLAEAILAIKDDIKIHAMLTWLQSHSDGFNSRLAALTRVIPVFDGHLALQHLLAAYISSDIIQVIPQARAEYDALLVEGVASHLGMRLYRAYKVILAASWLHPALPPELLRSIQHLPPEETLDEILDALEASQSFAPQINNYLRVAIGGHAGDADAMLPTIQRTIRFHRRDIRPDQASLAHAINNVQYLDDTVREACLQQLLVENDSFLRELLPIVRTESNMSCTDFATLLVRRYRLGCTTHQCWDQLLFCFLLYRQDEILNWSADALSARHFFQWAQDLKILFPDGDNTSSLADLGFTIPRYQWWQSLSSQYGNALASLEELFRGHGSLKWLWLEEVPEVTTMLGVLQQPYAASPQQRFVISYLQPSTYVVRLTCGTLAGLNRAAPSGQVAFESICAREQQSARGEWHRPATQALSYCWRLSPEISPADREVLRMLTLLLDLNDGVDVHGIYNARKCVLEDYRKLFVLAQELQGMQVRLRNHDVAMTVAFLDELGVEDIRPAPPTVVDSDIPIKLSSFIESIGDNHWELCFPLNEISALKRQIIGIDTASRLLLVRLQLSRQSPPKFCVHFHPPKNEGDESGPHSPHILAGVMPERSSCSTQPSTLFVYLLSRVLYTSISKSQNQLHSQVLSSTYSDVATTLSSPSSICPVYVHPHSTQFKVHRPTVCSKPQCTEIFARAPLEVRAHHLLSNPMVLELLLACVWETNQYVGPAEKHAVRDSFPSLSGTSSVQEVLSRIQGYDDLATARENLIGWMAETFTGCLMSAPTGSKIPAMHWAGQFVLRSNGREDYDEDSSDSSDSSDEDNSDDVWEVKFFVVPVGRLWQVLCDGKIGSFDRGGSREGMDEMPEQDDGVGSKFTWQRFEKKRVILACEVSGGGSVVRVRYVFVCKEGWIPPKMRVIGDALRQSIGAMRKGRLVKE</sequence>
<name>A0AAN7H1J3_9PEZI</name>
<comment type="caution">
    <text evidence="2">The sequence shown here is derived from an EMBL/GenBank/DDBJ whole genome shotgun (WGS) entry which is preliminary data.</text>
</comment>
<proteinExistence type="predicted"/>
<feature type="region of interest" description="Disordered" evidence="1">
    <location>
        <begin position="1129"/>
        <end position="1148"/>
    </location>
</feature>
<evidence type="ECO:0000313" key="3">
    <source>
        <dbReference type="Proteomes" id="UP001301958"/>
    </source>
</evidence>
<reference evidence="2" key="1">
    <citation type="journal article" date="2023" name="Mol. Phylogenet. Evol.">
        <title>Genome-scale phylogeny and comparative genomics of the fungal order Sordariales.</title>
        <authorList>
            <person name="Hensen N."/>
            <person name="Bonometti L."/>
            <person name="Westerberg I."/>
            <person name="Brannstrom I.O."/>
            <person name="Guillou S."/>
            <person name="Cros-Aarteil S."/>
            <person name="Calhoun S."/>
            <person name="Haridas S."/>
            <person name="Kuo A."/>
            <person name="Mondo S."/>
            <person name="Pangilinan J."/>
            <person name="Riley R."/>
            <person name="LaButti K."/>
            <person name="Andreopoulos B."/>
            <person name="Lipzen A."/>
            <person name="Chen C."/>
            <person name="Yan M."/>
            <person name="Daum C."/>
            <person name="Ng V."/>
            <person name="Clum A."/>
            <person name="Steindorff A."/>
            <person name="Ohm R.A."/>
            <person name="Martin F."/>
            <person name="Silar P."/>
            <person name="Natvig D.O."/>
            <person name="Lalanne C."/>
            <person name="Gautier V."/>
            <person name="Ament-Velasquez S.L."/>
            <person name="Kruys A."/>
            <person name="Hutchinson M.I."/>
            <person name="Powell A.J."/>
            <person name="Barry K."/>
            <person name="Miller A.N."/>
            <person name="Grigoriev I.V."/>
            <person name="Debuchy R."/>
            <person name="Gladieux P."/>
            <person name="Hiltunen Thoren M."/>
            <person name="Johannesson H."/>
        </authorList>
    </citation>
    <scope>NUCLEOTIDE SEQUENCE</scope>
    <source>
        <strain evidence="2">CBS 990.96</strain>
    </source>
</reference>
<evidence type="ECO:0000256" key="1">
    <source>
        <dbReference type="SAM" id="MobiDB-lite"/>
    </source>
</evidence>
<organism evidence="2 3">
    <name type="scientific">Podospora fimiseda</name>
    <dbReference type="NCBI Taxonomy" id="252190"/>
    <lineage>
        <taxon>Eukaryota</taxon>
        <taxon>Fungi</taxon>
        <taxon>Dikarya</taxon>
        <taxon>Ascomycota</taxon>
        <taxon>Pezizomycotina</taxon>
        <taxon>Sordariomycetes</taxon>
        <taxon>Sordariomycetidae</taxon>
        <taxon>Sordariales</taxon>
        <taxon>Podosporaceae</taxon>
        <taxon>Podospora</taxon>
    </lineage>
</organism>
<feature type="compositionally biased region" description="Acidic residues" evidence="1">
    <location>
        <begin position="1131"/>
        <end position="1148"/>
    </location>
</feature>
<evidence type="ECO:0000313" key="2">
    <source>
        <dbReference type="EMBL" id="KAK4225799.1"/>
    </source>
</evidence>
<keyword evidence="3" id="KW-1185">Reference proteome</keyword>
<gene>
    <name evidence="2" type="ORF">QBC38DRAFT_251841</name>
</gene>
<dbReference type="Proteomes" id="UP001301958">
    <property type="component" value="Unassembled WGS sequence"/>
</dbReference>
<accession>A0AAN7H1J3</accession>
<reference evidence="2" key="2">
    <citation type="submission" date="2023-05" db="EMBL/GenBank/DDBJ databases">
        <authorList>
            <consortium name="Lawrence Berkeley National Laboratory"/>
            <person name="Steindorff A."/>
            <person name="Hensen N."/>
            <person name="Bonometti L."/>
            <person name="Westerberg I."/>
            <person name="Brannstrom I.O."/>
            <person name="Guillou S."/>
            <person name="Cros-Aarteil S."/>
            <person name="Calhoun S."/>
            <person name="Haridas S."/>
            <person name="Kuo A."/>
            <person name="Mondo S."/>
            <person name="Pangilinan J."/>
            <person name="Riley R."/>
            <person name="Labutti K."/>
            <person name="Andreopoulos B."/>
            <person name="Lipzen A."/>
            <person name="Chen C."/>
            <person name="Yanf M."/>
            <person name="Daum C."/>
            <person name="Ng V."/>
            <person name="Clum A."/>
            <person name="Ohm R."/>
            <person name="Martin F."/>
            <person name="Silar P."/>
            <person name="Natvig D."/>
            <person name="Lalanne C."/>
            <person name="Gautier V."/>
            <person name="Ament-Velasquez S.L."/>
            <person name="Kruys A."/>
            <person name="Hutchinson M.I."/>
            <person name="Powell A.J."/>
            <person name="Barry K."/>
            <person name="Miller A.N."/>
            <person name="Grigoriev I.V."/>
            <person name="Debuchy R."/>
            <person name="Gladieux P."/>
            <person name="Thoren M.H."/>
            <person name="Johannesson H."/>
        </authorList>
    </citation>
    <scope>NUCLEOTIDE SEQUENCE</scope>
    <source>
        <strain evidence="2">CBS 990.96</strain>
    </source>
</reference>
<dbReference type="EMBL" id="MU865359">
    <property type="protein sequence ID" value="KAK4225799.1"/>
    <property type="molecule type" value="Genomic_DNA"/>
</dbReference>
<protein>
    <submittedName>
        <fullName evidence="2">Uncharacterized protein</fullName>
    </submittedName>
</protein>